<feature type="non-terminal residue" evidence="1">
    <location>
        <position position="1"/>
    </location>
</feature>
<proteinExistence type="predicted"/>
<dbReference type="KEGG" id="bor:COCMIDRAFT_104454"/>
<reference evidence="1 2" key="1">
    <citation type="journal article" date="2013" name="PLoS Genet.">
        <title>Comparative genome structure, secondary metabolite, and effector coding capacity across Cochliobolus pathogens.</title>
        <authorList>
            <person name="Condon B.J."/>
            <person name="Leng Y."/>
            <person name="Wu D."/>
            <person name="Bushley K.E."/>
            <person name="Ohm R.A."/>
            <person name="Otillar R."/>
            <person name="Martin J."/>
            <person name="Schackwitz W."/>
            <person name="Grimwood J."/>
            <person name="MohdZainudin N."/>
            <person name="Xue C."/>
            <person name="Wang R."/>
            <person name="Manning V.A."/>
            <person name="Dhillon B."/>
            <person name="Tu Z.J."/>
            <person name="Steffenson B.J."/>
            <person name="Salamov A."/>
            <person name="Sun H."/>
            <person name="Lowry S."/>
            <person name="LaButti K."/>
            <person name="Han J."/>
            <person name="Copeland A."/>
            <person name="Lindquist E."/>
            <person name="Barry K."/>
            <person name="Schmutz J."/>
            <person name="Baker S.E."/>
            <person name="Ciuffetti L.M."/>
            <person name="Grigoriev I.V."/>
            <person name="Zhong S."/>
            <person name="Turgeon B.G."/>
        </authorList>
    </citation>
    <scope>NUCLEOTIDE SEQUENCE [LARGE SCALE GENOMIC DNA]</scope>
    <source>
        <strain evidence="1 2">ATCC 44560</strain>
    </source>
</reference>
<dbReference type="EMBL" id="KI964073">
    <property type="protein sequence ID" value="EUC42112.1"/>
    <property type="molecule type" value="Genomic_DNA"/>
</dbReference>
<organism evidence="1 2">
    <name type="scientific">Bipolaris oryzae ATCC 44560</name>
    <dbReference type="NCBI Taxonomy" id="930090"/>
    <lineage>
        <taxon>Eukaryota</taxon>
        <taxon>Fungi</taxon>
        <taxon>Dikarya</taxon>
        <taxon>Ascomycota</taxon>
        <taxon>Pezizomycotina</taxon>
        <taxon>Dothideomycetes</taxon>
        <taxon>Pleosporomycetidae</taxon>
        <taxon>Pleosporales</taxon>
        <taxon>Pleosporineae</taxon>
        <taxon>Pleosporaceae</taxon>
        <taxon>Bipolaris</taxon>
    </lineage>
</organism>
<evidence type="ECO:0000313" key="2">
    <source>
        <dbReference type="Proteomes" id="UP000054032"/>
    </source>
</evidence>
<dbReference type="GeneID" id="19118508"/>
<gene>
    <name evidence="1" type="ORF">COCMIDRAFT_104454</name>
</gene>
<protein>
    <submittedName>
        <fullName evidence="1">Uncharacterized protein</fullName>
    </submittedName>
</protein>
<sequence length="60" mass="6898">DTTTKYLRFAWDYTLYTRDRGCTVPRGARWTPEGQPLVQSIVTFLARHSKGFESAVDLFA</sequence>
<dbReference type="AlphaFoldDB" id="W6YRN2"/>
<keyword evidence="2" id="KW-1185">Reference proteome</keyword>
<dbReference type="Proteomes" id="UP000054032">
    <property type="component" value="Unassembled WGS sequence"/>
</dbReference>
<dbReference type="RefSeq" id="XP_007691397.1">
    <property type="nucleotide sequence ID" value="XM_007693207.1"/>
</dbReference>
<name>W6YRN2_COCMI</name>
<evidence type="ECO:0000313" key="1">
    <source>
        <dbReference type="EMBL" id="EUC42112.1"/>
    </source>
</evidence>
<accession>W6YRN2</accession>
<dbReference type="HOGENOM" id="CLU_2947958_0_0_1"/>